<sequence length="135" mass="15387">MLVYCQYLPQFITTISLKGPGSLSLLTLEIQAPGGLMNALFMWIGQGHHWSTWLSLMIAAIQQFILLFICFYFQMNKEKDTQSGFTDIDLELGTNSNLYTNENKARLMELGFEFDSDDIPLYHVVPINSDGDDHK</sequence>
<keyword evidence="1" id="KW-0472">Membrane</keyword>
<evidence type="ECO:0000313" key="2">
    <source>
        <dbReference type="EMBL" id="KAK8882250.1"/>
    </source>
</evidence>
<evidence type="ECO:0008006" key="4">
    <source>
        <dbReference type="Google" id="ProtNLM"/>
    </source>
</evidence>
<keyword evidence="1" id="KW-1133">Transmembrane helix</keyword>
<accession>A0ABR2JTW8</accession>
<organism evidence="2 3">
    <name type="scientific">Tritrichomonas musculus</name>
    <dbReference type="NCBI Taxonomy" id="1915356"/>
    <lineage>
        <taxon>Eukaryota</taxon>
        <taxon>Metamonada</taxon>
        <taxon>Parabasalia</taxon>
        <taxon>Tritrichomonadida</taxon>
        <taxon>Tritrichomonadidae</taxon>
        <taxon>Tritrichomonas</taxon>
    </lineage>
</organism>
<feature type="transmembrane region" description="Helical" evidence="1">
    <location>
        <begin position="50"/>
        <end position="73"/>
    </location>
</feature>
<keyword evidence="1" id="KW-0812">Transmembrane</keyword>
<proteinExistence type="predicted"/>
<name>A0ABR2JTW8_9EUKA</name>
<gene>
    <name evidence="2" type="ORF">M9Y10_044892</name>
</gene>
<reference evidence="2 3" key="1">
    <citation type="submission" date="2024-04" db="EMBL/GenBank/DDBJ databases">
        <title>Tritrichomonas musculus Genome.</title>
        <authorList>
            <person name="Alves-Ferreira E."/>
            <person name="Grigg M."/>
            <person name="Lorenzi H."/>
            <person name="Galac M."/>
        </authorList>
    </citation>
    <scope>NUCLEOTIDE SEQUENCE [LARGE SCALE GENOMIC DNA]</scope>
    <source>
        <strain evidence="2 3">EAF2021</strain>
    </source>
</reference>
<evidence type="ECO:0000256" key="1">
    <source>
        <dbReference type="SAM" id="Phobius"/>
    </source>
</evidence>
<dbReference type="EMBL" id="JAPFFF010000009">
    <property type="protein sequence ID" value="KAK8882250.1"/>
    <property type="molecule type" value="Genomic_DNA"/>
</dbReference>
<evidence type="ECO:0000313" key="3">
    <source>
        <dbReference type="Proteomes" id="UP001470230"/>
    </source>
</evidence>
<dbReference type="Gene3D" id="1.20.1280.290">
    <property type="match status" value="1"/>
</dbReference>
<protein>
    <recommendedName>
        <fullName evidence="4">PQ loop repeat family protein</fullName>
    </recommendedName>
</protein>
<keyword evidence="3" id="KW-1185">Reference proteome</keyword>
<comment type="caution">
    <text evidence="2">The sequence shown here is derived from an EMBL/GenBank/DDBJ whole genome shotgun (WGS) entry which is preliminary data.</text>
</comment>
<dbReference type="Proteomes" id="UP001470230">
    <property type="component" value="Unassembled WGS sequence"/>
</dbReference>